<feature type="transmembrane region" description="Helical" evidence="1">
    <location>
        <begin position="12"/>
        <end position="29"/>
    </location>
</feature>
<dbReference type="AlphaFoldDB" id="A0A0E9T1S2"/>
<evidence type="ECO:0000256" key="1">
    <source>
        <dbReference type="SAM" id="Phobius"/>
    </source>
</evidence>
<keyword evidence="1" id="KW-0472">Membrane</keyword>
<name>A0A0E9T1S2_ANGAN</name>
<accession>A0A0E9T1S2</accession>
<evidence type="ECO:0000313" key="2">
    <source>
        <dbReference type="EMBL" id="JAH47494.1"/>
    </source>
</evidence>
<protein>
    <submittedName>
        <fullName evidence="2">Uncharacterized protein</fullName>
    </submittedName>
</protein>
<sequence length="30" mass="3370">MGKCIFSCGCHIFLIFTFILVVLITLKIPV</sequence>
<reference evidence="2" key="2">
    <citation type="journal article" date="2015" name="Fish Shellfish Immunol.">
        <title>Early steps in the European eel (Anguilla anguilla)-Vibrio vulnificus interaction in the gills: Role of the RtxA13 toxin.</title>
        <authorList>
            <person name="Callol A."/>
            <person name="Pajuelo D."/>
            <person name="Ebbesson L."/>
            <person name="Teles M."/>
            <person name="MacKenzie S."/>
            <person name="Amaro C."/>
        </authorList>
    </citation>
    <scope>NUCLEOTIDE SEQUENCE</scope>
</reference>
<organism evidence="2">
    <name type="scientific">Anguilla anguilla</name>
    <name type="common">European freshwater eel</name>
    <name type="synonym">Muraena anguilla</name>
    <dbReference type="NCBI Taxonomy" id="7936"/>
    <lineage>
        <taxon>Eukaryota</taxon>
        <taxon>Metazoa</taxon>
        <taxon>Chordata</taxon>
        <taxon>Craniata</taxon>
        <taxon>Vertebrata</taxon>
        <taxon>Euteleostomi</taxon>
        <taxon>Actinopterygii</taxon>
        <taxon>Neopterygii</taxon>
        <taxon>Teleostei</taxon>
        <taxon>Anguilliformes</taxon>
        <taxon>Anguillidae</taxon>
        <taxon>Anguilla</taxon>
    </lineage>
</organism>
<dbReference type="EMBL" id="GBXM01061083">
    <property type="protein sequence ID" value="JAH47494.1"/>
    <property type="molecule type" value="Transcribed_RNA"/>
</dbReference>
<proteinExistence type="predicted"/>
<reference evidence="2" key="1">
    <citation type="submission" date="2014-11" db="EMBL/GenBank/DDBJ databases">
        <authorList>
            <person name="Amaro Gonzalez C."/>
        </authorList>
    </citation>
    <scope>NUCLEOTIDE SEQUENCE</scope>
</reference>
<keyword evidence="1" id="KW-1133">Transmembrane helix</keyword>
<keyword evidence="1" id="KW-0812">Transmembrane</keyword>